<proteinExistence type="predicted"/>
<keyword evidence="4" id="KW-1185">Reference proteome</keyword>
<organism evidence="3 4">
    <name type="scientific">Metabacillus herbersteinensis</name>
    <dbReference type="NCBI Taxonomy" id="283816"/>
    <lineage>
        <taxon>Bacteria</taxon>
        <taxon>Bacillati</taxon>
        <taxon>Bacillota</taxon>
        <taxon>Bacilli</taxon>
        <taxon>Bacillales</taxon>
        <taxon>Bacillaceae</taxon>
        <taxon>Metabacillus</taxon>
    </lineage>
</organism>
<evidence type="ECO:0000256" key="1">
    <source>
        <dbReference type="SAM" id="Phobius"/>
    </source>
</evidence>
<sequence>MKNFGALISILFLIFSVIIFIQASSLEYSSEYGPGPGFLPSWTSGIMIILSIVYFFISLKKELIYLKGILPNREGLFNVLISIGALTLYIIVTPYLGFTISSALMLFSLFSLGYKWYWSLGMSACLSLLVFWVFGNLLGIPLPLNEYGW</sequence>
<keyword evidence="1" id="KW-1133">Transmembrane helix</keyword>
<name>A0ABV6GFB9_9BACI</name>
<dbReference type="Proteomes" id="UP001589854">
    <property type="component" value="Unassembled WGS sequence"/>
</dbReference>
<keyword evidence="1" id="KW-0812">Transmembrane</keyword>
<feature type="transmembrane region" description="Helical" evidence="1">
    <location>
        <begin position="116"/>
        <end position="140"/>
    </location>
</feature>
<evidence type="ECO:0000259" key="2">
    <source>
        <dbReference type="Pfam" id="PF07331"/>
    </source>
</evidence>
<reference evidence="3 4" key="1">
    <citation type="submission" date="2024-09" db="EMBL/GenBank/DDBJ databases">
        <authorList>
            <person name="Sun Q."/>
            <person name="Mori K."/>
        </authorList>
    </citation>
    <scope>NUCLEOTIDE SEQUENCE [LARGE SCALE GENOMIC DNA]</scope>
    <source>
        <strain evidence="3 4">CCM 7228</strain>
    </source>
</reference>
<feature type="domain" description="DUF1468" evidence="2">
    <location>
        <begin position="7"/>
        <end position="143"/>
    </location>
</feature>
<feature type="transmembrane region" description="Helical" evidence="1">
    <location>
        <begin position="77"/>
        <end position="110"/>
    </location>
</feature>
<dbReference type="EMBL" id="JBHLVO010000010">
    <property type="protein sequence ID" value="MFC0272366.1"/>
    <property type="molecule type" value="Genomic_DNA"/>
</dbReference>
<feature type="transmembrane region" description="Helical" evidence="1">
    <location>
        <begin position="39"/>
        <end position="57"/>
    </location>
</feature>
<protein>
    <submittedName>
        <fullName evidence="3">Tripartite tricarboxylate transporter TctB family protein</fullName>
    </submittedName>
</protein>
<accession>A0ABV6GFB9</accession>
<dbReference type="RefSeq" id="WP_378934607.1">
    <property type="nucleotide sequence ID" value="NZ_JBHLVO010000010.1"/>
</dbReference>
<evidence type="ECO:0000313" key="4">
    <source>
        <dbReference type="Proteomes" id="UP001589854"/>
    </source>
</evidence>
<dbReference type="InterPro" id="IPR009936">
    <property type="entry name" value="DUF1468"/>
</dbReference>
<dbReference type="Pfam" id="PF07331">
    <property type="entry name" value="TctB"/>
    <property type="match status" value="1"/>
</dbReference>
<gene>
    <name evidence="3" type="ORF">ACFFIX_13070</name>
</gene>
<comment type="caution">
    <text evidence="3">The sequence shown here is derived from an EMBL/GenBank/DDBJ whole genome shotgun (WGS) entry which is preliminary data.</text>
</comment>
<keyword evidence="1" id="KW-0472">Membrane</keyword>
<evidence type="ECO:0000313" key="3">
    <source>
        <dbReference type="EMBL" id="MFC0272366.1"/>
    </source>
</evidence>